<proteinExistence type="predicted"/>
<evidence type="ECO:0000313" key="1">
    <source>
        <dbReference type="EMBL" id="KAJ7783121.1"/>
    </source>
</evidence>
<name>A0AAD7KD42_9AGAR</name>
<sequence length="388" mass="43964">MADFSSGTTDACVTYLMRLSYTELFHFSLTSTENFHRVSSHLQRLPNEAIGAFVLGGRSGAFQRVPLELITIIILLLPMPDRISFGATCRTHRATAGQALLTSGAAALRPYNLSLSDWRFLQSCTRSMISGIVLKRMLYIGRDCRWPPLQSVDPSPVTDRTLDIYCAKYEISHVAKFVTLATGYIQGPYTGVFGNVFRAAYTLTKADAPNINIFEVRSANPLDGILNLSTTADIGAWTLDRLWHGYPKSTFEGCTITTPTRLPMHTLEDQQHAWDVIHSNMRNGYWVDSQWPQPHSCLTVAQCPSTWRRTIDRGCLSLRFPNIPHAATRVRYPWSTFEDIAWNLGTITLCTKVWGTYRQPDARSFKSYEYDRWTDQLFILMKAAKRPE</sequence>
<reference evidence="1" key="1">
    <citation type="submission" date="2023-03" db="EMBL/GenBank/DDBJ databases">
        <title>Massive genome expansion in bonnet fungi (Mycena s.s.) driven by repeated elements and novel gene families across ecological guilds.</title>
        <authorList>
            <consortium name="Lawrence Berkeley National Laboratory"/>
            <person name="Harder C.B."/>
            <person name="Miyauchi S."/>
            <person name="Viragh M."/>
            <person name="Kuo A."/>
            <person name="Thoen E."/>
            <person name="Andreopoulos B."/>
            <person name="Lu D."/>
            <person name="Skrede I."/>
            <person name="Drula E."/>
            <person name="Henrissat B."/>
            <person name="Morin E."/>
            <person name="Kohler A."/>
            <person name="Barry K."/>
            <person name="LaButti K."/>
            <person name="Morin E."/>
            <person name="Salamov A."/>
            <person name="Lipzen A."/>
            <person name="Mereny Z."/>
            <person name="Hegedus B."/>
            <person name="Baldrian P."/>
            <person name="Stursova M."/>
            <person name="Weitz H."/>
            <person name="Taylor A."/>
            <person name="Grigoriev I.V."/>
            <person name="Nagy L.G."/>
            <person name="Martin F."/>
            <person name="Kauserud H."/>
        </authorList>
    </citation>
    <scope>NUCLEOTIDE SEQUENCE</scope>
    <source>
        <strain evidence="1">CBHHK182m</strain>
    </source>
</reference>
<evidence type="ECO:0000313" key="2">
    <source>
        <dbReference type="Proteomes" id="UP001215598"/>
    </source>
</evidence>
<protein>
    <recommendedName>
        <fullName evidence="3">F-box domain-containing protein</fullName>
    </recommendedName>
</protein>
<keyword evidence="2" id="KW-1185">Reference proteome</keyword>
<evidence type="ECO:0008006" key="3">
    <source>
        <dbReference type="Google" id="ProtNLM"/>
    </source>
</evidence>
<comment type="caution">
    <text evidence="1">The sequence shown here is derived from an EMBL/GenBank/DDBJ whole genome shotgun (WGS) entry which is preliminary data.</text>
</comment>
<gene>
    <name evidence="1" type="ORF">B0H16DRAFT_479050</name>
</gene>
<accession>A0AAD7KD42</accession>
<organism evidence="1 2">
    <name type="scientific">Mycena metata</name>
    <dbReference type="NCBI Taxonomy" id="1033252"/>
    <lineage>
        <taxon>Eukaryota</taxon>
        <taxon>Fungi</taxon>
        <taxon>Dikarya</taxon>
        <taxon>Basidiomycota</taxon>
        <taxon>Agaricomycotina</taxon>
        <taxon>Agaricomycetes</taxon>
        <taxon>Agaricomycetidae</taxon>
        <taxon>Agaricales</taxon>
        <taxon>Marasmiineae</taxon>
        <taxon>Mycenaceae</taxon>
        <taxon>Mycena</taxon>
    </lineage>
</organism>
<dbReference type="AlphaFoldDB" id="A0AAD7KD42"/>
<dbReference type="Proteomes" id="UP001215598">
    <property type="component" value="Unassembled WGS sequence"/>
</dbReference>
<dbReference type="EMBL" id="JARKIB010000003">
    <property type="protein sequence ID" value="KAJ7783121.1"/>
    <property type="molecule type" value="Genomic_DNA"/>
</dbReference>